<evidence type="ECO:0000313" key="1">
    <source>
        <dbReference type="EMBL" id="QIK51744.1"/>
    </source>
</evidence>
<gene>
    <name evidence="1" type="ORF">G7058_06735</name>
</gene>
<dbReference type="Proteomes" id="UP000501830">
    <property type="component" value="Chromosome"/>
</dbReference>
<protein>
    <submittedName>
        <fullName evidence="1">DUF2508 family protein</fullName>
    </submittedName>
</protein>
<dbReference type="InterPro" id="IPR019644">
    <property type="entry name" value="DUF2508"/>
</dbReference>
<sequence>MKQMVFRLLNKSRKKQQKQEMDERLSKSLKTVFKRYQLLLHLEEEAYDVPEDLNALRKIEGAKYLCLMREARRRNIQGDIAEPRKAKAMGLKKRGYKKDNLYKN</sequence>
<name>A0A6G7WHK3_9LACT</name>
<dbReference type="AlphaFoldDB" id="A0A6G7WHK3"/>
<dbReference type="EMBL" id="CP049889">
    <property type="protein sequence ID" value="QIK51744.1"/>
    <property type="molecule type" value="Genomic_DNA"/>
</dbReference>
<dbReference type="RefSeq" id="WP_166062801.1">
    <property type="nucleotide sequence ID" value="NZ_CP049889.1"/>
</dbReference>
<reference evidence="1 2" key="1">
    <citation type="journal article" date="2017" name="Int. J. Syst. Evol. Microbiol.">
        <title>Jeotgalibaca porci sp. nov. and Jeotgalibaca arthritidis sp. nov., isolated from pigs, and emended description of the genus Jeotgalibaca.</title>
        <authorList>
            <person name="Zamora L."/>
            <person name="Perez-Sancho M."/>
            <person name="Dominguez L."/>
            <person name="Fernandez-Garayzabal J.F."/>
            <person name="Vela A.I."/>
        </authorList>
    </citation>
    <scope>NUCLEOTIDE SEQUENCE [LARGE SCALE GENOMIC DNA]</scope>
    <source>
        <strain evidence="1 2">CCUG 69148</strain>
    </source>
</reference>
<accession>A0A6G7WHK3</accession>
<evidence type="ECO:0000313" key="2">
    <source>
        <dbReference type="Proteomes" id="UP000501830"/>
    </source>
</evidence>
<keyword evidence="2" id="KW-1185">Reference proteome</keyword>
<dbReference type="KEGG" id="jpo:G7058_06735"/>
<organism evidence="1 2">
    <name type="scientific">Jeotgalibaca porci</name>
    <dbReference type="NCBI Taxonomy" id="1868793"/>
    <lineage>
        <taxon>Bacteria</taxon>
        <taxon>Bacillati</taxon>
        <taxon>Bacillota</taxon>
        <taxon>Bacilli</taxon>
        <taxon>Lactobacillales</taxon>
        <taxon>Carnobacteriaceae</taxon>
        <taxon>Jeotgalibaca</taxon>
    </lineage>
</organism>
<dbReference type="GeneID" id="94552973"/>
<dbReference type="Pfam" id="PF10704">
    <property type="entry name" value="DUF2508"/>
    <property type="match status" value="1"/>
</dbReference>
<proteinExistence type="predicted"/>